<proteinExistence type="predicted"/>
<evidence type="ECO:0000313" key="2">
    <source>
        <dbReference type="Proteomes" id="UP001218218"/>
    </source>
</evidence>
<accession>A0AAD7ENT9</accession>
<dbReference type="Proteomes" id="UP001218218">
    <property type="component" value="Unassembled WGS sequence"/>
</dbReference>
<organism evidence="1 2">
    <name type="scientific">Mycena albidolilacea</name>
    <dbReference type="NCBI Taxonomy" id="1033008"/>
    <lineage>
        <taxon>Eukaryota</taxon>
        <taxon>Fungi</taxon>
        <taxon>Dikarya</taxon>
        <taxon>Basidiomycota</taxon>
        <taxon>Agaricomycotina</taxon>
        <taxon>Agaricomycetes</taxon>
        <taxon>Agaricomycetidae</taxon>
        <taxon>Agaricales</taxon>
        <taxon>Marasmiineae</taxon>
        <taxon>Mycenaceae</taxon>
        <taxon>Mycena</taxon>
    </lineage>
</organism>
<gene>
    <name evidence="1" type="ORF">DFH08DRAFT_812510</name>
</gene>
<dbReference type="AlphaFoldDB" id="A0AAD7ENT9"/>
<dbReference type="EMBL" id="JARIHO010000028">
    <property type="protein sequence ID" value="KAJ7339114.1"/>
    <property type="molecule type" value="Genomic_DNA"/>
</dbReference>
<keyword evidence="2" id="KW-1185">Reference proteome</keyword>
<sequence>MSEISEWADVWEPIQSLAKLSQDTFPRRTSSIKYHNQTVPIDTKLQRQKNVIGLRGLCGPNARFSQGTRVTSFTVHTPQYRRHCSISAPSLCTQKYIRQYFLRGTLPEPETVYGVNESPFALNGVVGDTHARGFLSIATF</sequence>
<evidence type="ECO:0000313" key="1">
    <source>
        <dbReference type="EMBL" id="KAJ7339114.1"/>
    </source>
</evidence>
<comment type="caution">
    <text evidence="1">The sequence shown here is derived from an EMBL/GenBank/DDBJ whole genome shotgun (WGS) entry which is preliminary data.</text>
</comment>
<reference evidence="1" key="1">
    <citation type="submission" date="2023-03" db="EMBL/GenBank/DDBJ databases">
        <title>Massive genome expansion in bonnet fungi (Mycena s.s.) driven by repeated elements and novel gene families across ecological guilds.</title>
        <authorList>
            <consortium name="Lawrence Berkeley National Laboratory"/>
            <person name="Harder C.B."/>
            <person name="Miyauchi S."/>
            <person name="Viragh M."/>
            <person name="Kuo A."/>
            <person name="Thoen E."/>
            <person name="Andreopoulos B."/>
            <person name="Lu D."/>
            <person name="Skrede I."/>
            <person name="Drula E."/>
            <person name="Henrissat B."/>
            <person name="Morin E."/>
            <person name="Kohler A."/>
            <person name="Barry K."/>
            <person name="LaButti K."/>
            <person name="Morin E."/>
            <person name="Salamov A."/>
            <person name="Lipzen A."/>
            <person name="Mereny Z."/>
            <person name="Hegedus B."/>
            <person name="Baldrian P."/>
            <person name="Stursova M."/>
            <person name="Weitz H."/>
            <person name="Taylor A."/>
            <person name="Grigoriev I.V."/>
            <person name="Nagy L.G."/>
            <person name="Martin F."/>
            <person name="Kauserud H."/>
        </authorList>
    </citation>
    <scope>NUCLEOTIDE SEQUENCE</scope>
    <source>
        <strain evidence="1">CBHHK002</strain>
    </source>
</reference>
<protein>
    <submittedName>
        <fullName evidence="1">Uncharacterized protein</fullName>
    </submittedName>
</protein>
<name>A0AAD7ENT9_9AGAR</name>